<reference evidence="1" key="1">
    <citation type="journal article" date="2020" name="New Phytol.">
        <title>Comparative genomics reveals dynamic genome evolution in host specialist ectomycorrhizal fungi.</title>
        <authorList>
            <person name="Lofgren L.A."/>
            <person name="Nguyen N.H."/>
            <person name="Vilgalys R."/>
            <person name="Ruytinx J."/>
            <person name="Liao H.L."/>
            <person name="Branco S."/>
            <person name="Kuo A."/>
            <person name="LaButti K."/>
            <person name="Lipzen A."/>
            <person name="Andreopoulos W."/>
            <person name="Pangilinan J."/>
            <person name="Riley R."/>
            <person name="Hundley H."/>
            <person name="Na H."/>
            <person name="Barry K."/>
            <person name="Grigoriev I.V."/>
            <person name="Stajich J.E."/>
            <person name="Kennedy P.G."/>
        </authorList>
    </citation>
    <scope>NUCLEOTIDE SEQUENCE</scope>
    <source>
        <strain evidence="1">MN1</strain>
    </source>
</reference>
<organism evidence="1 2">
    <name type="scientific">Suillus subaureus</name>
    <dbReference type="NCBI Taxonomy" id="48587"/>
    <lineage>
        <taxon>Eukaryota</taxon>
        <taxon>Fungi</taxon>
        <taxon>Dikarya</taxon>
        <taxon>Basidiomycota</taxon>
        <taxon>Agaricomycotina</taxon>
        <taxon>Agaricomycetes</taxon>
        <taxon>Agaricomycetidae</taxon>
        <taxon>Boletales</taxon>
        <taxon>Suillineae</taxon>
        <taxon>Suillaceae</taxon>
        <taxon>Suillus</taxon>
    </lineage>
</organism>
<gene>
    <name evidence="1" type="ORF">BJ212DRAFT_1301466</name>
</gene>
<evidence type="ECO:0000313" key="2">
    <source>
        <dbReference type="Proteomes" id="UP000807769"/>
    </source>
</evidence>
<dbReference type="AlphaFoldDB" id="A0A9P7JB90"/>
<dbReference type="Proteomes" id="UP000807769">
    <property type="component" value="Unassembled WGS sequence"/>
</dbReference>
<keyword evidence="2" id="KW-1185">Reference proteome</keyword>
<dbReference type="EMBL" id="JABBWG010000026">
    <property type="protein sequence ID" value="KAG1812453.1"/>
    <property type="molecule type" value="Genomic_DNA"/>
</dbReference>
<comment type="caution">
    <text evidence="1">The sequence shown here is derived from an EMBL/GenBank/DDBJ whole genome shotgun (WGS) entry which is preliminary data.</text>
</comment>
<protein>
    <submittedName>
        <fullName evidence="1">Uncharacterized protein</fullName>
    </submittedName>
</protein>
<evidence type="ECO:0000313" key="1">
    <source>
        <dbReference type="EMBL" id="KAG1812453.1"/>
    </source>
</evidence>
<proteinExistence type="predicted"/>
<accession>A0A9P7JB90</accession>
<dbReference type="GeneID" id="64627147"/>
<sequence length="115" mass="12886">MKDALAEKAAHALAFKEFDPVITPEHCSTWLAEMQTWEDNLNDTSISNLLETKAMARMQAGVRLKFMELEAKELQHRPGRGTASSGQYCQVDGSTCYQHTERQSHTDAELTSSLL</sequence>
<name>A0A9P7JB90_9AGAM</name>
<dbReference type="RefSeq" id="XP_041190598.1">
    <property type="nucleotide sequence ID" value="XM_041333130.1"/>
</dbReference>